<evidence type="ECO:0000256" key="8">
    <source>
        <dbReference type="ARBA" id="ARBA00023118"/>
    </source>
</evidence>
<evidence type="ECO:0000256" key="6">
    <source>
        <dbReference type="ARBA" id="ARBA00022801"/>
    </source>
</evidence>
<comment type="function">
    <text evidence="9">CRISPR (clustered regularly interspaced short palindromic repeat), is an adaptive immune system that provides protection against mobile genetic elements (viruses, transposable elements and conjugative plasmids). CRISPR clusters contain sequences complementary to antecedent mobile elements and target invading nucleic acids. CRISPR clusters are transcribed and processed into CRISPR RNA (crRNA). Functions as a ssRNA-specific endoribonuclease. Involved in the integration of spacer DNA into the CRISPR cassette.</text>
</comment>
<evidence type="ECO:0000313" key="11">
    <source>
        <dbReference type="Proteomes" id="UP000078428"/>
    </source>
</evidence>
<name>A0A178MD60_9PROT</name>
<reference evidence="10 11" key="1">
    <citation type="submission" date="2016-04" db="EMBL/GenBank/DDBJ databases">
        <title>Draft genome sequence of freshwater magnetotactic bacteria Magnetospirillum marisnigri SP-1 and Magnetospirillum moscoviense BB-1.</title>
        <authorList>
            <person name="Koziaeva V."/>
            <person name="Dziuba M.V."/>
            <person name="Ivanov T.M."/>
            <person name="Kuznetsov B."/>
            <person name="Grouzdev D.S."/>
        </authorList>
    </citation>
    <scope>NUCLEOTIDE SEQUENCE [LARGE SCALE GENOMIC DNA]</scope>
    <source>
        <strain evidence="10 11">SP-1</strain>
    </source>
</reference>
<dbReference type="SUPFAM" id="SSF143430">
    <property type="entry name" value="TTP0101/SSO1404-like"/>
    <property type="match status" value="1"/>
</dbReference>
<keyword evidence="4 9" id="KW-0479">Metal-binding</keyword>
<evidence type="ECO:0000313" key="10">
    <source>
        <dbReference type="EMBL" id="OAN45794.1"/>
    </source>
</evidence>
<dbReference type="GO" id="GO:0004521">
    <property type="term" value="F:RNA endonuclease activity"/>
    <property type="evidence" value="ECO:0007669"/>
    <property type="project" value="InterPro"/>
</dbReference>
<dbReference type="Pfam" id="PF09827">
    <property type="entry name" value="CRISPR_Cas2"/>
    <property type="match status" value="1"/>
</dbReference>
<dbReference type="NCBIfam" id="TIGR01573">
    <property type="entry name" value="cas2"/>
    <property type="match status" value="1"/>
</dbReference>
<evidence type="ECO:0000256" key="1">
    <source>
        <dbReference type="ARBA" id="ARBA00001946"/>
    </source>
</evidence>
<dbReference type="EC" id="3.1.-.-" evidence="9"/>
<dbReference type="GO" id="GO:0046872">
    <property type="term" value="F:metal ion binding"/>
    <property type="evidence" value="ECO:0007669"/>
    <property type="project" value="UniProtKB-UniRule"/>
</dbReference>
<comment type="similarity">
    <text evidence="2 9">Belongs to the CRISPR-associated endoribonuclease Cas2 protein family.</text>
</comment>
<gene>
    <name evidence="9" type="primary">cas2</name>
    <name evidence="10" type="ORF">A6A04_20850</name>
</gene>
<dbReference type="InterPro" id="IPR021127">
    <property type="entry name" value="CRISPR_associated_Cas2"/>
</dbReference>
<keyword evidence="5 9" id="KW-0255">Endonuclease</keyword>
<dbReference type="Proteomes" id="UP000078428">
    <property type="component" value="Unassembled WGS sequence"/>
</dbReference>
<dbReference type="AlphaFoldDB" id="A0A178MD60"/>
<keyword evidence="11" id="KW-1185">Reference proteome</keyword>
<dbReference type="GO" id="GO:0051607">
    <property type="term" value="P:defense response to virus"/>
    <property type="evidence" value="ECO:0007669"/>
    <property type="project" value="UniProtKB-UniRule"/>
</dbReference>
<keyword evidence="6 9" id="KW-0378">Hydrolase</keyword>
<dbReference type="STRING" id="1285242.A6A04_20850"/>
<keyword evidence="7 9" id="KW-0460">Magnesium</keyword>
<feature type="binding site" evidence="9">
    <location>
        <position position="8"/>
    </location>
    <ligand>
        <name>Mg(2+)</name>
        <dbReference type="ChEBI" id="CHEBI:18420"/>
        <note>catalytic</note>
    </ligand>
</feature>
<dbReference type="GO" id="GO:0043571">
    <property type="term" value="P:maintenance of CRISPR repeat elements"/>
    <property type="evidence" value="ECO:0007669"/>
    <property type="project" value="UniProtKB-UniRule"/>
</dbReference>
<evidence type="ECO:0000256" key="4">
    <source>
        <dbReference type="ARBA" id="ARBA00022723"/>
    </source>
</evidence>
<dbReference type="GO" id="GO:0016787">
    <property type="term" value="F:hydrolase activity"/>
    <property type="evidence" value="ECO:0007669"/>
    <property type="project" value="UniProtKB-KW"/>
</dbReference>
<comment type="caution">
    <text evidence="10">The sequence shown here is derived from an EMBL/GenBank/DDBJ whole genome shotgun (WGS) entry which is preliminary data.</text>
</comment>
<accession>A0A178MD60</accession>
<evidence type="ECO:0000256" key="9">
    <source>
        <dbReference type="HAMAP-Rule" id="MF_01471"/>
    </source>
</evidence>
<evidence type="ECO:0000256" key="7">
    <source>
        <dbReference type="ARBA" id="ARBA00022842"/>
    </source>
</evidence>
<comment type="cofactor">
    <cofactor evidence="1 9">
        <name>Mg(2+)</name>
        <dbReference type="ChEBI" id="CHEBI:18420"/>
    </cofactor>
</comment>
<dbReference type="OrthoDB" id="9791737at2"/>
<sequence length="101" mass="11616">MWVMVLFDLPVGTKAERKRATGFRNFLLDQGFAMVQFSVYARFCAGKEQAEAQTRAIERQIPKFGKVSILFFTDKQYENTISFTGRERSAGPKKPDQLLLF</sequence>
<dbReference type="InterPro" id="IPR019199">
    <property type="entry name" value="Virulence_VapD/CRISPR_Cas2"/>
</dbReference>
<comment type="subunit">
    <text evidence="9">Homodimer, forms a heterotetramer with a Cas1 homodimer.</text>
</comment>
<keyword evidence="3 9" id="KW-0540">Nuclease</keyword>
<organism evidence="10 11">
    <name type="scientific">Paramagnetospirillum marisnigri</name>
    <dbReference type="NCBI Taxonomy" id="1285242"/>
    <lineage>
        <taxon>Bacteria</taxon>
        <taxon>Pseudomonadati</taxon>
        <taxon>Pseudomonadota</taxon>
        <taxon>Alphaproteobacteria</taxon>
        <taxon>Rhodospirillales</taxon>
        <taxon>Magnetospirillaceae</taxon>
        <taxon>Paramagnetospirillum</taxon>
    </lineage>
</organism>
<proteinExistence type="inferred from homology"/>
<evidence type="ECO:0000256" key="3">
    <source>
        <dbReference type="ARBA" id="ARBA00022722"/>
    </source>
</evidence>
<dbReference type="EMBL" id="LWQT01000097">
    <property type="protein sequence ID" value="OAN45794.1"/>
    <property type="molecule type" value="Genomic_DNA"/>
</dbReference>
<keyword evidence="8 9" id="KW-0051">Antiviral defense</keyword>
<dbReference type="HAMAP" id="MF_01471">
    <property type="entry name" value="Cas2"/>
    <property type="match status" value="1"/>
</dbReference>
<evidence type="ECO:0000256" key="2">
    <source>
        <dbReference type="ARBA" id="ARBA00009959"/>
    </source>
</evidence>
<evidence type="ECO:0000256" key="5">
    <source>
        <dbReference type="ARBA" id="ARBA00022759"/>
    </source>
</evidence>
<protein>
    <recommendedName>
        <fullName evidence="9">CRISPR-associated endoribonuclease Cas2</fullName>
        <ecNumber evidence="9">3.1.-.-</ecNumber>
    </recommendedName>
</protein>